<proteinExistence type="predicted"/>
<sequence>MSIHAIHSGPMLFLRAAEGGALRLAVTCLRPADSPAPVIRTTDRVPVEALTTRAGTTLWRSEIVVTESHPRYEVDGTAYEVAIPDEGDMTVAFTSCNGQERGDLDRSEEERNLMWARLHRRMGHEPVHLLLHGGDQIYADEVTESHPLSAKWPDEVPEEISAAERHDLRETLANGFFLRYATQRAQAGYGDVVSRVPSLCMWDDHDICDGWGSLPQKAQNSELATILFEAAREAFLLFQFGCRGDEHPEICSGRTSAFSWRMDLPGLSVIAPDLRSTRTKRQVMDAHSWADLDSLLHSTEAQTLLISSVPALGPRLSWVERAMKLTRRMEEYEDDLRDQWQSYAHRDEWCRFLRALMAVHDGEETSLAVLSGEIHLAMRATMKTDTGHMHQLVASGISHPAPPEKMAIALSWLARLGEAPLKGHPIRMHPLPGQTRPYVAQRNYLLLRRREGQWAAVWDLEDSGETDPLPI</sequence>
<dbReference type="PANTHER" id="PTHR46689:SF1">
    <property type="entry name" value="PHOD-LIKE PHOSPHATASE DOMAIN-CONTAINING PROTEIN"/>
    <property type="match status" value="1"/>
</dbReference>
<gene>
    <name evidence="2" type="ORF">FEV53_09545</name>
</gene>
<name>A0A547Q2T7_9RHOB</name>
<dbReference type="InterPro" id="IPR018946">
    <property type="entry name" value="PhoD-like_MPP"/>
</dbReference>
<comment type="caution">
    <text evidence="2">The sequence shown here is derived from an EMBL/GenBank/DDBJ whole genome shotgun (WGS) entry which is preliminary data.</text>
</comment>
<dbReference type="SUPFAM" id="SSF56300">
    <property type="entry name" value="Metallo-dependent phosphatases"/>
    <property type="match status" value="1"/>
</dbReference>
<dbReference type="Pfam" id="PF19050">
    <property type="entry name" value="PhoD_2"/>
    <property type="match status" value="1"/>
</dbReference>
<protein>
    <submittedName>
        <fullName evidence="2">Alkaline phosphatase family protein</fullName>
    </submittedName>
</protein>
<dbReference type="Gene3D" id="3.60.21.70">
    <property type="entry name" value="PhoD-like phosphatase"/>
    <property type="match status" value="1"/>
</dbReference>
<reference evidence="2 3" key="1">
    <citation type="submission" date="2019-06" db="EMBL/GenBank/DDBJ databases">
        <title>Paenimaribius caenipelagi gen. nov., sp. nov., isolated from a tidal flat.</title>
        <authorList>
            <person name="Yoon J.-H."/>
        </authorList>
    </citation>
    <scope>NUCLEOTIDE SEQUENCE [LARGE SCALE GENOMIC DNA]</scope>
    <source>
        <strain evidence="2 3">JBTF-M29</strain>
    </source>
</reference>
<dbReference type="PANTHER" id="PTHR46689">
    <property type="entry name" value="MEMBRANE PROTEIN, PUTATIVE-RELATED"/>
    <property type="match status" value="1"/>
</dbReference>
<organism evidence="2 3">
    <name type="scientific">Palleronia caenipelagi</name>
    <dbReference type="NCBI Taxonomy" id="2489174"/>
    <lineage>
        <taxon>Bacteria</taxon>
        <taxon>Pseudomonadati</taxon>
        <taxon>Pseudomonadota</taxon>
        <taxon>Alphaproteobacteria</taxon>
        <taxon>Rhodobacterales</taxon>
        <taxon>Roseobacteraceae</taxon>
        <taxon>Palleronia</taxon>
    </lineage>
</organism>
<dbReference type="Proteomes" id="UP000318590">
    <property type="component" value="Unassembled WGS sequence"/>
</dbReference>
<keyword evidence="3" id="KW-1185">Reference proteome</keyword>
<accession>A0A547Q2T7</accession>
<dbReference type="InterPro" id="IPR038607">
    <property type="entry name" value="PhoD-like_sf"/>
</dbReference>
<dbReference type="CDD" id="cd07389">
    <property type="entry name" value="MPP_PhoD"/>
    <property type="match status" value="1"/>
</dbReference>
<dbReference type="OrthoDB" id="327733at2"/>
<dbReference type="InterPro" id="IPR029052">
    <property type="entry name" value="Metallo-depent_PP-like"/>
</dbReference>
<evidence type="ECO:0000259" key="1">
    <source>
        <dbReference type="Pfam" id="PF19050"/>
    </source>
</evidence>
<evidence type="ECO:0000313" key="2">
    <source>
        <dbReference type="EMBL" id="TRD20681.1"/>
    </source>
</evidence>
<evidence type="ECO:0000313" key="3">
    <source>
        <dbReference type="Proteomes" id="UP000318590"/>
    </source>
</evidence>
<dbReference type="GO" id="GO:0016020">
    <property type="term" value="C:membrane"/>
    <property type="evidence" value="ECO:0007669"/>
    <property type="project" value="TreeGrafter"/>
</dbReference>
<dbReference type="EMBL" id="VFSV01000013">
    <property type="protein sequence ID" value="TRD20681.1"/>
    <property type="molecule type" value="Genomic_DNA"/>
</dbReference>
<feature type="domain" description="PhoD-like phosphatase" evidence="1">
    <location>
        <begin position="112"/>
        <end position="323"/>
    </location>
</feature>
<dbReference type="InterPro" id="IPR043904">
    <property type="entry name" value="PhoD_2-like"/>
</dbReference>
<dbReference type="AlphaFoldDB" id="A0A547Q2T7"/>